<keyword evidence="2" id="KW-1185">Reference proteome</keyword>
<gene>
    <name evidence="1" type="ORF">GCM10023187_17970</name>
</gene>
<sequence length="195" mass="22329">MSEEHFQDYPLRIRHGQTRYWYKTGQLQLACDFKRNRINGPLAAYHEDGSPKRREQYRNGELRTSQCFSPDGQARPCQPLLTTVDFPGGQKPFVEFLRDRLDRRKINLVDAPAFITVEATVHKDGTLSGPRTLPAVKLRPLPEQIINQQVAEAMANMPPWRPAALDDIPIEAYVLISVALRDGIVHQVNYEVYAF</sequence>
<comment type="caution">
    <text evidence="1">The sequence shown here is derived from an EMBL/GenBank/DDBJ whole genome shotgun (WGS) entry which is preliminary data.</text>
</comment>
<dbReference type="SUPFAM" id="SSF82185">
    <property type="entry name" value="Histone H3 K4-specific methyltransferase SET7/9 N-terminal domain"/>
    <property type="match status" value="1"/>
</dbReference>
<dbReference type="EMBL" id="BAABHB010000003">
    <property type="protein sequence ID" value="GAA4402664.1"/>
    <property type="molecule type" value="Genomic_DNA"/>
</dbReference>
<dbReference type="Gene3D" id="2.20.110.10">
    <property type="entry name" value="Histone H3 K4-specific methyltransferase SET7/9 N-terminal domain"/>
    <property type="match status" value="1"/>
</dbReference>
<evidence type="ECO:0008006" key="3">
    <source>
        <dbReference type="Google" id="ProtNLM"/>
    </source>
</evidence>
<dbReference type="Proteomes" id="UP001500936">
    <property type="component" value="Unassembled WGS sequence"/>
</dbReference>
<protein>
    <recommendedName>
        <fullName evidence="3">MORN repeat variant</fullName>
    </recommendedName>
</protein>
<evidence type="ECO:0000313" key="1">
    <source>
        <dbReference type="EMBL" id="GAA4402664.1"/>
    </source>
</evidence>
<accession>A0ABP8KA34</accession>
<proteinExistence type="predicted"/>
<organism evidence="1 2">
    <name type="scientific">Nibrella viscosa</name>
    <dbReference type="NCBI Taxonomy" id="1084524"/>
    <lineage>
        <taxon>Bacteria</taxon>
        <taxon>Pseudomonadati</taxon>
        <taxon>Bacteroidota</taxon>
        <taxon>Cytophagia</taxon>
        <taxon>Cytophagales</taxon>
        <taxon>Spirosomataceae</taxon>
        <taxon>Nibrella</taxon>
    </lineage>
</organism>
<reference evidence="2" key="1">
    <citation type="journal article" date="2019" name="Int. J. Syst. Evol. Microbiol.">
        <title>The Global Catalogue of Microorganisms (GCM) 10K type strain sequencing project: providing services to taxonomists for standard genome sequencing and annotation.</title>
        <authorList>
            <consortium name="The Broad Institute Genomics Platform"/>
            <consortium name="The Broad Institute Genome Sequencing Center for Infectious Disease"/>
            <person name="Wu L."/>
            <person name="Ma J."/>
        </authorList>
    </citation>
    <scope>NUCLEOTIDE SEQUENCE [LARGE SCALE GENOMIC DNA]</scope>
    <source>
        <strain evidence="2">JCM 17925</strain>
    </source>
</reference>
<evidence type="ECO:0000313" key="2">
    <source>
        <dbReference type="Proteomes" id="UP001500936"/>
    </source>
</evidence>
<name>A0ABP8KA34_9BACT</name>